<dbReference type="GO" id="GO:0016787">
    <property type="term" value="F:hydrolase activity"/>
    <property type="evidence" value="ECO:0007669"/>
    <property type="project" value="UniProtKB-KW"/>
</dbReference>
<proteinExistence type="predicted"/>
<dbReference type="OrthoDB" id="9795763at2"/>
<sequence length="103" mass="11492">MYKLVFFVPVSHCEAVKRAVFDAGAGGQGEYESCSWQVLGQGQFLPLKGSQPFVGSHGKLEIVDEFRVETLCEKDFIHGVVAALKKAHPYEEPAYEIYKLEVI</sequence>
<dbReference type="EMBL" id="CACSIM010000002">
    <property type="protein sequence ID" value="CAA0097569.1"/>
    <property type="molecule type" value="Genomic_DNA"/>
</dbReference>
<evidence type="ECO:0000313" key="2">
    <source>
        <dbReference type="EMBL" id="CAA0097569.1"/>
    </source>
</evidence>
<evidence type="ECO:0000313" key="4">
    <source>
        <dbReference type="Proteomes" id="UP000439591"/>
    </source>
</evidence>
<name>A0A5S9NK16_9GAMM</name>
<organism evidence="1 3">
    <name type="scientific">Zhongshania aliphaticivorans</name>
    <dbReference type="NCBI Taxonomy" id="1470434"/>
    <lineage>
        <taxon>Bacteria</taxon>
        <taxon>Pseudomonadati</taxon>
        <taxon>Pseudomonadota</taxon>
        <taxon>Gammaproteobacteria</taxon>
        <taxon>Cellvibrionales</taxon>
        <taxon>Spongiibacteraceae</taxon>
        <taxon>Zhongshania</taxon>
    </lineage>
</organism>
<reference evidence="3 4" key="1">
    <citation type="submission" date="2019-11" db="EMBL/GenBank/DDBJ databases">
        <authorList>
            <person name="Holert J."/>
        </authorList>
    </citation>
    <scope>NUCLEOTIDE SEQUENCE [LARGE SCALE GENOMIC DNA]</scope>
    <source>
        <strain evidence="2">BC3_2A</strain>
        <strain evidence="1">SB11_1A</strain>
    </source>
</reference>
<keyword evidence="3" id="KW-1185">Reference proteome</keyword>
<dbReference type="AlphaFoldDB" id="A0A5S9NK16"/>
<dbReference type="InterPro" id="IPR015867">
    <property type="entry name" value="N-reg_PII/ATP_PRibTrfase_C"/>
</dbReference>
<dbReference type="Gene3D" id="3.30.70.120">
    <property type="match status" value="1"/>
</dbReference>
<dbReference type="EMBL" id="CACSIK010000001">
    <property type="protein sequence ID" value="CAA0090191.1"/>
    <property type="molecule type" value="Genomic_DNA"/>
</dbReference>
<dbReference type="RefSeq" id="WP_159268561.1">
    <property type="nucleotide sequence ID" value="NZ_CACSIK010000001.1"/>
</dbReference>
<dbReference type="FunFam" id="3.30.70.120:FF:000006">
    <property type="entry name" value="GTP cyclohydrolase 1 type 2 homolog"/>
    <property type="match status" value="1"/>
</dbReference>
<dbReference type="PANTHER" id="PTHR41774:SF1">
    <property type="entry name" value="NGG1P INTERACTING FACTOR NIF3"/>
    <property type="match status" value="1"/>
</dbReference>
<accession>A0A5S9NK16</accession>
<dbReference type="InterPro" id="IPR036069">
    <property type="entry name" value="DUF34/NIF3_sf"/>
</dbReference>
<protein>
    <submittedName>
        <fullName evidence="1">GTP cyclohydrolase 1 type 2</fullName>
    </submittedName>
</protein>
<evidence type="ECO:0000313" key="3">
    <source>
        <dbReference type="Proteomes" id="UP000435877"/>
    </source>
</evidence>
<dbReference type="PANTHER" id="PTHR41774">
    <property type="match status" value="1"/>
</dbReference>
<gene>
    <name evidence="1" type="ORF">IHBHHGIJ_01961</name>
    <name evidence="2" type="ORF">KFEGEMFD_01563</name>
</gene>
<keyword evidence="1" id="KW-0378">Hydrolase</keyword>
<evidence type="ECO:0000313" key="1">
    <source>
        <dbReference type="EMBL" id="CAA0090191.1"/>
    </source>
</evidence>
<dbReference type="Proteomes" id="UP000435877">
    <property type="component" value="Unassembled WGS sequence"/>
</dbReference>
<dbReference type="SUPFAM" id="SSF102705">
    <property type="entry name" value="NIF3 (NGG1p interacting factor 3)-like"/>
    <property type="match status" value="1"/>
</dbReference>
<dbReference type="Proteomes" id="UP000439591">
    <property type="component" value="Unassembled WGS sequence"/>
</dbReference>